<evidence type="ECO:0000256" key="1">
    <source>
        <dbReference type="SAM" id="MobiDB-lite"/>
    </source>
</evidence>
<protein>
    <submittedName>
        <fullName evidence="2">Uncharacterized protein</fullName>
    </submittedName>
</protein>
<name>K0SC98_THAOC</name>
<feature type="compositionally biased region" description="Basic and acidic residues" evidence="1">
    <location>
        <begin position="35"/>
        <end position="52"/>
    </location>
</feature>
<feature type="region of interest" description="Disordered" evidence="1">
    <location>
        <begin position="29"/>
        <end position="61"/>
    </location>
</feature>
<organism evidence="2 3">
    <name type="scientific">Thalassiosira oceanica</name>
    <name type="common">Marine diatom</name>
    <dbReference type="NCBI Taxonomy" id="159749"/>
    <lineage>
        <taxon>Eukaryota</taxon>
        <taxon>Sar</taxon>
        <taxon>Stramenopiles</taxon>
        <taxon>Ochrophyta</taxon>
        <taxon>Bacillariophyta</taxon>
        <taxon>Coscinodiscophyceae</taxon>
        <taxon>Thalassiosirophycidae</taxon>
        <taxon>Thalassiosirales</taxon>
        <taxon>Thalassiosiraceae</taxon>
        <taxon>Thalassiosira</taxon>
    </lineage>
</organism>
<evidence type="ECO:0000313" key="2">
    <source>
        <dbReference type="EMBL" id="EJK56332.1"/>
    </source>
</evidence>
<comment type="caution">
    <text evidence="2">The sequence shown here is derived from an EMBL/GenBank/DDBJ whole genome shotgun (WGS) entry which is preliminary data.</text>
</comment>
<reference evidence="2 3" key="1">
    <citation type="journal article" date="2012" name="Genome Biol.">
        <title>Genome and low-iron response of an oceanic diatom adapted to chronic iron limitation.</title>
        <authorList>
            <person name="Lommer M."/>
            <person name="Specht M."/>
            <person name="Roy A.S."/>
            <person name="Kraemer L."/>
            <person name="Andreson R."/>
            <person name="Gutowska M.A."/>
            <person name="Wolf J."/>
            <person name="Bergner S.V."/>
            <person name="Schilhabel M.B."/>
            <person name="Klostermeier U.C."/>
            <person name="Beiko R.G."/>
            <person name="Rosenstiel P."/>
            <person name="Hippler M."/>
            <person name="Laroche J."/>
        </authorList>
    </citation>
    <scope>NUCLEOTIDE SEQUENCE [LARGE SCALE GENOMIC DNA]</scope>
    <source>
        <strain evidence="2 3">CCMP1005</strain>
    </source>
</reference>
<dbReference type="Proteomes" id="UP000266841">
    <property type="component" value="Unassembled WGS sequence"/>
</dbReference>
<feature type="compositionally biased region" description="Basic and acidic residues" evidence="1">
    <location>
        <begin position="133"/>
        <end position="143"/>
    </location>
</feature>
<evidence type="ECO:0000313" key="3">
    <source>
        <dbReference type="Proteomes" id="UP000266841"/>
    </source>
</evidence>
<feature type="non-terminal residue" evidence="2">
    <location>
        <position position="236"/>
    </location>
</feature>
<accession>K0SC98</accession>
<sequence length="236" mass="26407">MAAVDCAIGSKVSFVRWRKTSEDEYWTRRASVSGEGKERQTINKGPPHERNGRQLPALPAHDVNVRPGHPRDVLVQPPDPRDVQLYERHVEVLPVPGGTPAGRRRPEQRRVLEEADVDLDPAGRPRGRVVVEAEARADARPELEPDPPGPRRRAEEAEEEPDRTPREHRVALAVEQALRREEGGTHRRVGVGVDDLELVLGAVVGHDERHPLRVEDRAGRLGTVSRCGYCRSGRKK</sequence>
<keyword evidence="3" id="KW-1185">Reference proteome</keyword>
<dbReference type="EMBL" id="AGNL01031786">
    <property type="protein sequence ID" value="EJK56332.1"/>
    <property type="molecule type" value="Genomic_DNA"/>
</dbReference>
<dbReference type="AlphaFoldDB" id="K0SC98"/>
<feature type="region of interest" description="Disordered" evidence="1">
    <location>
        <begin position="133"/>
        <end position="168"/>
    </location>
</feature>
<gene>
    <name evidence="2" type="ORF">THAOC_23805</name>
</gene>
<proteinExistence type="predicted"/>